<dbReference type="Proteomes" id="UP000689195">
    <property type="component" value="Unassembled WGS sequence"/>
</dbReference>
<protein>
    <submittedName>
        <fullName evidence="1">Uncharacterized protein</fullName>
    </submittedName>
</protein>
<dbReference type="EMBL" id="CAJJDO010000052">
    <property type="protein sequence ID" value="CAD8170075.1"/>
    <property type="molecule type" value="Genomic_DNA"/>
</dbReference>
<gene>
    <name evidence="1" type="ORF">PPENT_87.1.T0520127</name>
</gene>
<accession>A0A8S1UZJ6</accession>
<proteinExistence type="predicted"/>
<name>A0A8S1UZJ6_9CILI</name>
<evidence type="ECO:0000313" key="2">
    <source>
        <dbReference type="Proteomes" id="UP000689195"/>
    </source>
</evidence>
<reference evidence="1" key="1">
    <citation type="submission" date="2021-01" db="EMBL/GenBank/DDBJ databases">
        <authorList>
            <consortium name="Genoscope - CEA"/>
            <person name="William W."/>
        </authorList>
    </citation>
    <scope>NUCLEOTIDE SEQUENCE</scope>
</reference>
<evidence type="ECO:0000313" key="1">
    <source>
        <dbReference type="EMBL" id="CAD8170075.1"/>
    </source>
</evidence>
<comment type="caution">
    <text evidence="1">The sequence shown here is derived from an EMBL/GenBank/DDBJ whole genome shotgun (WGS) entry which is preliminary data.</text>
</comment>
<sequence>MSLTFINLEDSPDKPKPFGLASGMIEDFLHNPLEMLRTLKCDKISGSWDLEKIREILNKINDLAFQNNVSHDIIKPRKISLEDQKLIDQVDDFDKLYSSFRHSQKYDNKSERIQKVIKDFKNRVIYRSVRPSSVQPKTIEQPKKCKLMSKEFEQKLNNINGKYGMKGSQMTVKSKYMNHYSLNTNNQQTTNTECIRPQTTTCSARKTYSFRREKTFDLDQKFQHNIRTSRLRAQSGHQVQNFELEKQNQSIIARIMKKSEVRLHQKVNLKKYDLENHDIQPTFMLDDSDSQTKRLMRCIDFNPLNSIQQEYRNFMPNDEDFIVKLSFQQIQSKEKRQNKQKQKVFYAKAQSNYIQDPI</sequence>
<organism evidence="1 2">
    <name type="scientific">Paramecium pentaurelia</name>
    <dbReference type="NCBI Taxonomy" id="43138"/>
    <lineage>
        <taxon>Eukaryota</taxon>
        <taxon>Sar</taxon>
        <taxon>Alveolata</taxon>
        <taxon>Ciliophora</taxon>
        <taxon>Intramacronucleata</taxon>
        <taxon>Oligohymenophorea</taxon>
        <taxon>Peniculida</taxon>
        <taxon>Parameciidae</taxon>
        <taxon>Paramecium</taxon>
    </lineage>
</organism>
<dbReference type="OrthoDB" id="300210at2759"/>
<dbReference type="AlphaFoldDB" id="A0A8S1UZJ6"/>
<keyword evidence="2" id="KW-1185">Reference proteome</keyword>